<dbReference type="Pfam" id="PF08501">
    <property type="entry name" value="Shikimate_dh_N"/>
    <property type="match status" value="1"/>
</dbReference>
<reference evidence="6" key="1">
    <citation type="submission" date="2012-11" db="EMBL/GenBank/DDBJ databases">
        <authorList>
            <person name="Lucero-Rivera Y.E."/>
            <person name="Tovar-Ramirez D."/>
        </authorList>
    </citation>
    <scope>NUCLEOTIDE SEQUENCE [LARGE SCALE GENOMIC DNA]</scope>
    <source>
        <strain evidence="6">Araruama</strain>
    </source>
</reference>
<evidence type="ECO:0000256" key="3">
    <source>
        <dbReference type="ARBA" id="ARBA00023141"/>
    </source>
</evidence>
<dbReference type="SUPFAM" id="SSF53223">
    <property type="entry name" value="Aminoacid dehydrogenase-like, N-terminal domain"/>
    <property type="match status" value="1"/>
</dbReference>
<evidence type="ECO:0000313" key="6">
    <source>
        <dbReference type="Proteomes" id="UP000189670"/>
    </source>
</evidence>
<comment type="caution">
    <text evidence="5">The sequence shown here is derived from an EMBL/GenBank/DDBJ whole genome shotgun (WGS) entry which is preliminary data.</text>
</comment>
<accession>A0A1V1PEL7</accession>
<proteinExistence type="predicted"/>
<evidence type="ECO:0000256" key="2">
    <source>
        <dbReference type="ARBA" id="ARBA00023002"/>
    </source>
</evidence>
<comment type="pathway">
    <text evidence="1">Metabolic intermediate biosynthesis; chorismate biosynthesis; chorismate from D-erythrose 4-phosphate and phosphoenolpyruvate: step 4/7.</text>
</comment>
<keyword evidence="3" id="KW-0028">Amino-acid biosynthesis</keyword>
<dbReference type="InterPro" id="IPR046346">
    <property type="entry name" value="Aminoacid_DH-like_N_sf"/>
</dbReference>
<evidence type="ECO:0000313" key="5">
    <source>
        <dbReference type="EMBL" id="ETR73317.1"/>
    </source>
</evidence>
<dbReference type="InterPro" id="IPR022893">
    <property type="entry name" value="Shikimate_DH_fam"/>
</dbReference>
<dbReference type="AlphaFoldDB" id="A0A1V1PEL7"/>
<dbReference type="CDD" id="cd01065">
    <property type="entry name" value="NAD_bind_Shikimate_DH"/>
    <property type="match status" value="1"/>
</dbReference>
<dbReference type="GO" id="GO:0019632">
    <property type="term" value="P:shikimate metabolic process"/>
    <property type="evidence" value="ECO:0007669"/>
    <property type="project" value="TreeGrafter"/>
</dbReference>
<keyword evidence="2" id="KW-0560">Oxidoreductase</keyword>
<dbReference type="Proteomes" id="UP000189670">
    <property type="component" value="Unassembled WGS sequence"/>
</dbReference>
<evidence type="ECO:0000259" key="4">
    <source>
        <dbReference type="Pfam" id="PF08501"/>
    </source>
</evidence>
<keyword evidence="3" id="KW-0057">Aromatic amino acid biosynthesis</keyword>
<dbReference type="Gene3D" id="3.40.50.10860">
    <property type="entry name" value="Leucine Dehydrogenase, chain A, domain 1"/>
    <property type="match status" value="1"/>
</dbReference>
<evidence type="ECO:0000256" key="1">
    <source>
        <dbReference type="ARBA" id="ARBA00004871"/>
    </source>
</evidence>
<dbReference type="PANTHER" id="PTHR21089">
    <property type="entry name" value="SHIKIMATE DEHYDROGENASE"/>
    <property type="match status" value="1"/>
</dbReference>
<organism evidence="5 6">
    <name type="scientific">Candidatus Magnetoglobus multicellularis str. Araruama</name>
    <dbReference type="NCBI Taxonomy" id="890399"/>
    <lineage>
        <taxon>Bacteria</taxon>
        <taxon>Pseudomonadati</taxon>
        <taxon>Thermodesulfobacteriota</taxon>
        <taxon>Desulfobacteria</taxon>
        <taxon>Desulfobacterales</taxon>
        <taxon>Desulfobacteraceae</taxon>
        <taxon>Candidatus Magnetoglobus</taxon>
    </lineage>
</organism>
<feature type="domain" description="Shikimate dehydrogenase substrate binding N-terminal" evidence="4">
    <location>
        <begin position="53"/>
        <end position="128"/>
    </location>
</feature>
<dbReference type="GO" id="GO:0009423">
    <property type="term" value="P:chorismate biosynthetic process"/>
    <property type="evidence" value="ECO:0007669"/>
    <property type="project" value="TreeGrafter"/>
</dbReference>
<dbReference type="GO" id="GO:0009073">
    <property type="term" value="P:aromatic amino acid family biosynthetic process"/>
    <property type="evidence" value="ECO:0007669"/>
    <property type="project" value="UniProtKB-KW"/>
</dbReference>
<dbReference type="PANTHER" id="PTHR21089:SF1">
    <property type="entry name" value="BIFUNCTIONAL 3-DEHYDROQUINATE DEHYDRATASE_SHIKIMATE DEHYDROGENASE, CHLOROPLASTIC"/>
    <property type="match status" value="1"/>
</dbReference>
<protein>
    <submittedName>
        <fullName evidence="5">Shikimate dehydrogenase</fullName>
    </submittedName>
</protein>
<gene>
    <name evidence="5" type="ORF">OMM_01050</name>
</gene>
<dbReference type="InterPro" id="IPR036291">
    <property type="entry name" value="NAD(P)-bd_dom_sf"/>
</dbReference>
<sequence length="310" mass="34042">MKYKAICLLVIIGHYNKPQKMESQMPNRKPIRDPKTKIEKKVFCIIGDERAYRSKSPGLFSAMMARYGVDAVYVPFMVAPENVEAAVNSLKVLNIVGANVTIPYKEKVLPYLDVLSEGATIIGSINTIARDGEALKGYNTNAIGFMDTLKERQFDAEGKTAVVVGSGGAARAVVFILNWLKAKSIIVTDPDDTKTQDIAKNIGGESRPLDDMVSGEKVPANIVVNATPASNADEFPGLKELVNQVHLQDCELMIDLNVGRAHSVWKEVAKNKNIPFIDGMLPLAHQAKRTFALWTGIQADPKEFIDVLEK</sequence>
<name>A0A1V1PEL7_9BACT</name>
<dbReference type="SUPFAM" id="SSF51735">
    <property type="entry name" value="NAD(P)-binding Rossmann-fold domains"/>
    <property type="match status" value="1"/>
</dbReference>
<dbReference type="InterPro" id="IPR013708">
    <property type="entry name" value="Shikimate_DH-bd_N"/>
</dbReference>
<dbReference type="Gene3D" id="3.40.50.720">
    <property type="entry name" value="NAD(P)-binding Rossmann-like Domain"/>
    <property type="match status" value="1"/>
</dbReference>
<dbReference type="EMBL" id="ATBP01000072">
    <property type="protein sequence ID" value="ETR73317.1"/>
    <property type="molecule type" value="Genomic_DNA"/>
</dbReference>
<dbReference type="GO" id="GO:0004764">
    <property type="term" value="F:shikimate 3-dehydrogenase (NADP+) activity"/>
    <property type="evidence" value="ECO:0007669"/>
    <property type="project" value="InterPro"/>
</dbReference>